<dbReference type="EC" id="1.-.-.-" evidence="4"/>
<dbReference type="SUPFAM" id="SSF51735">
    <property type="entry name" value="NAD(P)-binding Rossmann-fold domains"/>
    <property type="match status" value="1"/>
</dbReference>
<organism evidence="4 5">
    <name type="scientific">Ferrimicrobium acidiphilum</name>
    <dbReference type="NCBI Taxonomy" id="121039"/>
    <lineage>
        <taxon>Bacteria</taxon>
        <taxon>Bacillati</taxon>
        <taxon>Actinomycetota</taxon>
        <taxon>Acidimicrobiia</taxon>
        <taxon>Acidimicrobiales</taxon>
        <taxon>Acidimicrobiaceae</taxon>
        <taxon>Ferrimicrobium</taxon>
    </lineage>
</organism>
<protein>
    <submittedName>
        <fullName evidence="4">SDR family oxidoreductase</fullName>
        <ecNumber evidence="4">1.-.-.-</ecNumber>
    </submittedName>
</protein>
<evidence type="ECO:0000256" key="2">
    <source>
        <dbReference type="ARBA" id="ARBA00022857"/>
    </source>
</evidence>
<accession>A0ABV3Y075</accession>
<dbReference type="GO" id="GO:0016491">
    <property type="term" value="F:oxidoreductase activity"/>
    <property type="evidence" value="ECO:0007669"/>
    <property type="project" value="UniProtKB-KW"/>
</dbReference>
<dbReference type="PRINTS" id="PR00081">
    <property type="entry name" value="GDHRDH"/>
</dbReference>
<comment type="caution">
    <text evidence="4">The sequence shown here is derived from an EMBL/GenBank/DDBJ whole genome shotgun (WGS) entry which is preliminary data.</text>
</comment>
<name>A0ABV3Y075_9ACTN</name>
<keyword evidence="3 4" id="KW-0560">Oxidoreductase</keyword>
<dbReference type="Gene3D" id="3.40.50.720">
    <property type="entry name" value="NAD(P)-binding Rossmann-like Domain"/>
    <property type="match status" value="1"/>
</dbReference>
<comment type="similarity">
    <text evidence="1">Belongs to the short-chain dehydrogenases/reductases (SDR) family.</text>
</comment>
<dbReference type="Proteomes" id="UP001560267">
    <property type="component" value="Unassembled WGS sequence"/>
</dbReference>
<dbReference type="PANTHER" id="PTHR43391:SF14">
    <property type="entry name" value="DEHYDROGENASE_REDUCTASE SDR FAMILY PROTEIN 7-LIKE"/>
    <property type="match status" value="1"/>
</dbReference>
<proteinExistence type="inferred from homology"/>
<reference evidence="4 5" key="1">
    <citation type="submission" date="2024-07" db="EMBL/GenBank/DDBJ databases">
        <title>Draft Genome Sequence of Ferrimicrobium acidiphilum Strain YE2023, Isolated from a Pulp of Bioleach Reactor.</title>
        <authorList>
            <person name="Elkina Y.A."/>
            <person name="Bulaeva A.G."/>
            <person name="Beletsky A.V."/>
            <person name="Mardanov A.V."/>
        </authorList>
    </citation>
    <scope>NUCLEOTIDE SEQUENCE [LARGE SCALE GENOMIC DNA]</scope>
    <source>
        <strain evidence="4 5">YE2023</strain>
    </source>
</reference>
<sequence>MVSGEMRLAENRSLRDSVIVVTGASSGIGLATTRQLVSMGSKVVAAARRADRLESLVSELGEDRVAAYPYDVNAQEQAQGLIDRAIAVFGRCDSLVACAGFGAYGGILDHTDEFLESMILTNIGGTVWPVRAAVRHFLEEGGGDIVIVASVAGLRGGGNEAVYASTKFAQVGLAGALDRELRTKGIRVSAICPAGVKTEFAIGYGRSAGDPGLDDLLQPEDVADAIVTVLEQPRRMRTTLWTMWSMAEQS</sequence>
<keyword evidence="2" id="KW-0521">NADP</keyword>
<dbReference type="CDD" id="cd05233">
    <property type="entry name" value="SDR_c"/>
    <property type="match status" value="1"/>
</dbReference>
<dbReference type="PANTHER" id="PTHR43391">
    <property type="entry name" value="RETINOL DEHYDROGENASE-RELATED"/>
    <property type="match status" value="1"/>
</dbReference>
<dbReference type="InterPro" id="IPR036291">
    <property type="entry name" value="NAD(P)-bd_dom_sf"/>
</dbReference>
<evidence type="ECO:0000256" key="3">
    <source>
        <dbReference type="ARBA" id="ARBA00023002"/>
    </source>
</evidence>
<evidence type="ECO:0000256" key="1">
    <source>
        <dbReference type="ARBA" id="ARBA00006484"/>
    </source>
</evidence>
<dbReference type="InterPro" id="IPR002347">
    <property type="entry name" value="SDR_fam"/>
</dbReference>
<dbReference type="EMBL" id="JBFSHR010000006">
    <property type="protein sequence ID" value="MEX6428800.1"/>
    <property type="molecule type" value="Genomic_DNA"/>
</dbReference>
<dbReference type="Pfam" id="PF00106">
    <property type="entry name" value="adh_short"/>
    <property type="match status" value="1"/>
</dbReference>
<evidence type="ECO:0000313" key="5">
    <source>
        <dbReference type="Proteomes" id="UP001560267"/>
    </source>
</evidence>
<keyword evidence="5" id="KW-1185">Reference proteome</keyword>
<gene>
    <name evidence="4" type="ORF">AB6A68_02965</name>
</gene>
<evidence type="ECO:0000313" key="4">
    <source>
        <dbReference type="EMBL" id="MEX6428800.1"/>
    </source>
</evidence>